<dbReference type="Pfam" id="PF00825">
    <property type="entry name" value="Ribonuclease_P"/>
    <property type="match status" value="1"/>
</dbReference>
<evidence type="ECO:0000256" key="5">
    <source>
        <dbReference type="ARBA" id="ARBA00022801"/>
    </source>
</evidence>
<dbReference type="STRING" id="1921010.MMIC_P2020"/>
<dbReference type="GO" id="GO:0000049">
    <property type="term" value="F:tRNA binding"/>
    <property type="evidence" value="ECO:0007669"/>
    <property type="project" value="InterPro"/>
</dbReference>
<accession>A0A1L8CQ46</accession>
<sequence length="78" mass="8816">MVYRLNQQGNSRLGLAISRKYGNAVARNRLKRQLREVFRKSQLTADIDVLVIPCVSASKMKNPAHDFSEALASIQLQM</sequence>
<dbReference type="AlphaFoldDB" id="A0A1L8CQ46"/>
<dbReference type="EC" id="3.1.26.5" evidence="7"/>
<name>A0A1L8CQ46_9PROT</name>
<evidence type="ECO:0000313" key="9">
    <source>
        <dbReference type="Proteomes" id="UP000231632"/>
    </source>
</evidence>
<evidence type="ECO:0000256" key="3">
    <source>
        <dbReference type="ARBA" id="ARBA00022722"/>
    </source>
</evidence>
<dbReference type="InterPro" id="IPR020539">
    <property type="entry name" value="RNase_P_CS"/>
</dbReference>
<dbReference type="PANTHER" id="PTHR33992">
    <property type="entry name" value="RIBONUCLEASE P PROTEIN COMPONENT"/>
    <property type="match status" value="1"/>
</dbReference>
<evidence type="ECO:0000313" key="8">
    <source>
        <dbReference type="EMBL" id="GAV21041.1"/>
    </source>
</evidence>
<evidence type="ECO:0000256" key="1">
    <source>
        <dbReference type="ARBA" id="ARBA00002663"/>
    </source>
</evidence>
<dbReference type="PROSITE" id="PS00648">
    <property type="entry name" value="RIBONUCLEASE_P"/>
    <property type="match status" value="1"/>
</dbReference>
<comment type="function">
    <text evidence="1">RNaseP catalyzes the removal of the 5'-leader sequence from pre-tRNA to produce the mature 5'-terminus. It can also cleave other RNA substrates such as 4.5S RNA. The protein component plays an auxiliary but essential role in vivo by binding to the 5'-leader sequence and broadening the substrate specificity of the ribozyme.</text>
</comment>
<keyword evidence="5" id="KW-0378">Hydrolase</keyword>
<dbReference type="SUPFAM" id="SSF54211">
    <property type="entry name" value="Ribosomal protein S5 domain 2-like"/>
    <property type="match status" value="1"/>
</dbReference>
<dbReference type="InterPro" id="IPR000100">
    <property type="entry name" value="RNase_P"/>
</dbReference>
<keyword evidence="2" id="KW-0819">tRNA processing</keyword>
<gene>
    <name evidence="8" type="ORF">MMIC_P2020</name>
</gene>
<dbReference type="NCBIfam" id="TIGR00188">
    <property type="entry name" value="rnpA"/>
    <property type="match status" value="1"/>
</dbReference>
<keyword evidence="9" id="KW-1185">Reference proteome</keyword>
<dbReference type="EMBL" id="BDFD01000019">
    <property type="protein sequence ID" value="GAV21041.1"/>
    <property type="molecule type" value="Genomic_DNA"/>
</dbReference>
<evidence type="ECO:0000256" key="4">
    <source>
        <dbReference type="ARBA" id="ARBA00022759"/>
    </source>
</evidence>
<proteinExistence type="predicted"/>
<comment type="caution">
    <text evidence="8">The sequence shown here is derived from an EMBL/GenBank/DDBJ whole genome shotgun (WGS) entry which is preliminary data.</text>
</comment>
<dbReference type="GO" id="GO:0030677">
    <property type="term" value="C:ribonuclease P complex"/>
    <property type="evidence" value="ECO:0007669"/>
    <property type="project" value="TreeGrafter"/>
</dbReference>
<evidence type="ECO:0000256" key="2">
    <source>
        <dbReference type="ARBA" id="ARBA00022694"/>
    </source>
</evidence>
<evidence type="ECO:0000256" key="7">
    <source>
        <dbReference type="NCBIfam" id="TIGR00188"/>
    </source>
</evidence>
<dbReference type="Gene3D" id="3.30.230.10">
    <property type="match status" value="1"/>
</dbReference>
<dbReference type="PANTHER" id="PTHR33992:SF1">
    <property type="entry name" value="RIBONUCLEASE P PROTEIN COMPONENT"/>
    <property type="match status" value="1"/>
</dbReference>
<keyword evidence="3" id="KW-0540">Nuclease</keyword>
<dbReference type="GO" id="GO:0042781">
    <property type="term" value="F:3'-tRNA processing endoribonuclease activity"/>
    <property type="evidence" value="ECO:0007669"/>
    <property type="project" value="TreeGrafter"/>
</dbReference>
<evidence type="ECO:0000256" key="6">
    <source>
        <dbReference type="ARBA" id="ARBA00022884"/>
    </source>
</evidence>
<dbReference type="Proteomes" id="UP000231632">
    <property type="component" value="Unassembled WGS sequence"/>
</dbReference>
<reference evidence="8 9" key="1">
    <citation type="journal article" date="2017" name="Arch. Microbiol.">
        <title>Mariprofundus micogutta sp. nov., a novel iron-oxidizing zetaproteobacterium isolated from a deep-sea hydrothermal field at the Bayonnaise knoll of the Izu-Ogasawara arc, and a description of Mariprofundales ord. nov. and Zetaproteobacteria classis nov.</title>
        <authorList>
            <person name="Makita H."/>
            <person name="Tanaka E."/>
            <person name="Mitsunobu S."/>
            <person name="Miyazaki M."/>
            <person name="Nunoura T."/>
            <person name="Uematsu K."/>
            <person name="Takaki Y."/>
            <person name="Nishi S."/>
            <person name="Shimamura S."/>
            <person name="Takai K."/>
        </authorList>
    </citation>
    <scope>NUCLEOTIDE SEQUENCE [LARGE SCALE GENOMIC DNA]</scope>
    <source>
        <strain evidence="8 9">ET2</strain>
    </source>
</reference>
<keyword evidence="4" id="KW-0255">Endonuclease</keyword>
<organism evidence="8 9">
    <name type="scientific">Mariprofundus micogutta</name>
    <dbReference type="NCBI Taxonomy" id="1921010"/>
    <lineage>
        <taxon>Bacteria</taxon>
        <taxon>Pseudomonadati</taxon>
        <taxon>Pseudomonadota</taxon>
        <taxon>Candidatius Mariprofundia</taxon>
        <taxon>Mariprofundales</taxon>
        <taxon>Mariprofundaceae</taxon>
        <taxon>Mariprofundus</taxon>
    </lineage>
</organism>
<dbReference type="InterPro" id="IPR020568">
    <property type="entry name" value="Ribosomal_Su5_D2-typ_SF"/>
</dbReference>
<protein>
    <recommendedName>
        <fullName evidence="7">Ribonuclease P protein component</fullName>
        <ecNumber evidence="7">3.1.26.5</ecNumber>
    </recommendedName>
</protein>
<dbReference type="GO" id="GO:0004526">
    <property type="term" value="F:ribonuclease P activity"/>
    <property type="evidence" value="ECO:0007669"/>
    <property type="project" value="UniProtKB-UniRule"/>
</dbReference>
<dbReference type="InterPro" id="IPR014721">
    <property type="entry name" value="Ribsml_uS5_D2-typ_fold_subgr"/>
</dbReference>
<keyword evidence="6" id="KW-0694">RNA-binding</keyword>